<dbReference type="AlphaFoldDB" id="A0A2A7MY49"/>
<protein>
    <submittedName>
        <fullName evidence="3">Uncharacterized protein</fullName>
    </submittedName>
</protein>
<dbReference type="EMBL" id="PDCP01000032">
    <property type="protein sequence ID" value="PEG36665.1"/>
    <property type="molecule type" value="Genomic_DNA"/>
</dbReference>
<gene>
    <name evidence="3" type="ORF">CQY20_18050</name>
    <name evidence="2" type="ORF">MAGR_06020</name>
</gene>
<keyword evidence="1" id="KW-0732">Signal</keyword>
<reference evidence="2" key="3">
    <citation type="submission" date="2020-02" db="EMBL/GenBank/DDBJ databases">
        <authorList>
            <person name="Matsumoto Y."/>
            <person name="Motooka D."/>
            <person name="Nakamura S."/>
        </authorList>
    </citation>
    <scope>NUCLEOTIDE SEQUENCE</scope>
    <source>
        <strain evidence="2">JCM 6377</strain>
    </source>
</reference>
<evidence type="ECO:0000313" key="3">
    <source>
        <dbReference type="EMBL" id="PEG36665.1"/>
    </source>
</evidence>
<reference evidence="3 4" key="1">
    <citation type="submission" date="2017-10" db="EMBL/GenBank/DDBJ databases">
        <title>The new phylogeny of genus Mycobacterium.</title>
        <authorList>
            <person name="Tortoli E."/>
            <person name="Trovato A."/>
            <person name="Cirillo D.M."/>
        </authorList>
    </citation>
    <scope>NUCLEOTIDE SEQUENCE [LARGE SCALE GENOMIC DNA]</scope>
    <source>
        <strain evidence="3 4">CCUG37673</strain>
    </source>
</reference>
<dbReference type="EMBL" id="BLKS01000001">
    <property type="protein sequence ID" value="GFG49161.1"/>
    <property type="molecule type" value="Genomic_DNA"/>
</dbReference>
<keyword evidence="4" id="KW-1185">Reference proteome</keyword>
<evidence type="ECO:0000256" key="1">
    <source>
        <dbReference type="SAM" id="SignalP"/>
    </source>
</evidence>
<evidence type="ECO:0000313" key="4">
    <source>
        <dbReference type="Proteomes" id="UP000220914"/>
    </source>
</evidence>
<name>A0A2A7MY49_MYCAG</name>
<proteinExistence type="predicted"/>
<feature type="signal peptide" evidence="1">
    <location>
        <begin position="1"/>
        <end position="19"/>
    </location>
</feature>
<accession>A0A2A7MY49</accession>
<dbReference type="RefSeq" id="WP_097941457.1">
    <property type="nucleotide sequence ID" value="NZ_BLKS01000001.1"/>
</dbReference>
<reference evidence="2 5" key="2">
    <citation type="journal article" date="2019" name="Emerg. Microbes Infect.">
        <title>Comprehensive subspecies identification of 175 nontuberculous mycobacteria species based on 7547 genomic profiles.</title>
        <authorList>
            <person name="Matsumoto Y."/>
            <person name="Kinjo T."/>
            <person name="Motooka D."/>
            <person name="Nabeya D."/>
            <person name="Jung N."/>
            <person name="Uechi K."/>
            <person name="Horii T."/>
            <person name="Iida T."/>
            <person name="Fujita J."/>
            <person name="Nakamura S."/>
        </authorList>
    </citation>
    <scope>NUCLEOTIDE SEQUENCE [LARGE SCALE GENOMIC DNA]</scope>
    <source>
        <strain evidence="2 5">JCM 6377</strain>
    </source>
</reference>
<sequence length="283" mass="29646">MWCPSVSLSVWANAWLAGAAAPDDVLDALSQWAPKHSVTAYDAVAAGRTGLPWPDVNHFGTMSLLQTLRSAAEKPTGTPAISVALPVPGDVRGLPAGTQFQRDAITAGEAIIVDGGPGATGVGLVPDFEFDESDAYDDGEAEVCALNWTVYSVPDVPIQEHVDLGEAEFALRSAVRSAADALGALRAEAGGMDLADPRKLVQQVMESSRRHRAPDHAPSRALRVLENAAHIDAIVTVSSGLMPIGLQSSSEAQIANDALRPLSGVVRSARLAAVNAILYSAWR</sequence>
<feature type="chain" id="PRO_5038298511" evidence="1">
    <location>
        <begin position="20"/>
        <end position="283"/>
    </location>
</feature>
<organism evidence="3 4">
    <name type="scientific">Mycolicibacterium agri</name>
    <name type="common">Mycobacterium agri</name>
    <dbReference type="NCBI Taxonomy" id="36811"/>
    <lineage>
        <taxon>Bacteria</taxon>
        <taxon>Bacillati</taxon>
        <taxon>Actinomycetota</taxon>
        <taxon>Actinomycetes</taxon>
        <taxon>Mycobacteriales</taxon>
        <taxon>Mycobacteriaceae</taxon>
        <taxon>Mycolicibacterium</taxon>
    </lineage>
</organism>
<evidence type="ECO:0000313" key="2">
    <source>
        <dbReference type="EMBL" id="GFG49161.1"/>
    </source>
</evidence>
<dbReference type="OrthoDB" id="5188961at2"/>
<evidence type="ECO:0000313" key="5">
    <source>
        <dbReference type="Proteomes" id="UP000465302"/>
    </source>
</evidence>
<dbReference type="Proteomes" id="UP000465302">
    <property type="component" value="Unassembled WGS sequence"/>
</dbReference>
<comment type="caution">
    <text evidence="3">The sequence shown here is derived from an EMBL/GenBank/DDBJ whole genome shotgun (WGS) entry which is preliminary data.</text>
</comment>
<dbReference type="Proteomes" id="UP000220914">
    <property type="component" value="Unassembled WGS sequence"/>
</dbReference>